<accession>A0A418X101</accession>
<dbReference type="Gene3D" id="1.25.40.10">
    <property type="entry name" value="Tetratricopeptide repeat domain"/>
    <property type="match status" value="2"/>
</dbReference>
<dbReference type="SMART" id="SM00028">
    <property type="entry name" value="TPR"/>
    <property type="match status" value="4"/>
</dbReference>
<reference evidence="2 3" key="1">
    <citation type="submission" date="2018-09" db="EMBL/GenBank/DDBJ databases">
        <authorList>
            <person name="Zhu H."/>
        </authorList>
    </citation>
    <scope>NUCLEOTIDE SEQUENCE [LARGE SCALE GENOMIC DNA]</scope>
    <source>
        <strain evidence="2 3">K2R10-39</strain>
    </source>
</reference>
<evidence type="ECO:0000259" key="1">
    <source>
        <dbReference type="Pfam" id="PF21197"/>
    </source>
</evidence>
<comment type="caution">
    <text evidence="2">The sequence shown here is derived from an EMBL/GenBank/DDBJ whole genome shotgun (WGS) entry which is preliminary data.</text>
</comment>
<dbReference type="InterPro" id="IPR023870">
    <property type="entry name" value="PGA_export_porin_PgaA"/>
</dbReference>
<dbReference type="AlphaFoldDB" id="A0A418X101"/>
<keyword evidence="3" id="KW-1185">Reference proteome</keyword>
<dbReference type="InterPro" id="IPR019734">
    <property type="entry name" value="TPR_rpt"/>
</dbReference>
<proteinExistence type="predicted"/>
<feature type="domain" description="PgaA membrane beta barrel" evidence="1">
    <location>
        <begin position="533"/>
        <end position="814"/>
    </location>
</feature>
<dbReference type="Pfam" id="PF13432">
    <property type="entry name" value="TPR_16"/>
    <property type="match status" value="1"/>
</dbReference>
<dbReference type="EMBL" id="QYUN01000002">
    <property type="protein sequence ID" value="RJG06023.1"/>
    <property type="molecule type" value="Genomic_DNA"/>
</dbReference>
<organism evidence="2 3">
    <name type="scientific">Noviherbaspirillum cavernae</name>
    <dbReference type="NCBI Taxonomy" id="2320862"/>
    <lineage>
        <taxon>Bacteria</taxon>
        <taxon>Pseudomonadati</taxon>
        <taxon>Pseudomonadota</taxon>
        <taxon>Betaproteobacteria</taxon>
        <taxon>Burkholderiales</taxon>
        <taxon>Oxalobacteraceae</taxon>
        <taxon>Noviherbaspirillum</taxon>
    </lineage>
</organism>
<evidence type="ECO:0000313" key="2">
    <source>
        <dbReference type="EMBL" id="RJG06023.1"/>
    </source>
</evidence>
<evidence type="ECO:0000313" key="3">
    <source>
        <dbReference type="Proteomes" id="UP000285190"/>
    </source>
</evidence>
<dbReference type="PANTHER" id="PTHR12558:SF33">
    <property type="entry name" value="BLL7664 PROTEIN"/>
    <property type="match status" value="1"/>
</dbReference>
<dbReference type="InterPro" id="IPR049003">
    <property type="entry name" value="PgaA_barrel"/>
</dbReference>
<gene>
    <name evidence="2" type="primary">pgaA</name>
    <name evidence="2" type="ORF">D3870_08345</name>
</gene>
<sequence>MPLSESLSVAFARVCLSGMLVCSGTQAAVSSSEYEAAIQSAHAGNETAAIEKLTAWLHADPDNRRIMHDLAAVLVMVGRDDAALQYYERIARVDSPPYAIKSVALAARRAGRLADAEAAYRLLLKKTPEDAEAHAGLAYVWMALGRTDDALAYVSGHLPRPPIAYTRRDVALVVALAELHEHHKDWLLAASAYQDVLTLDPGFRYALRGRVFAVNKAGLPHLAKRLADRQPDAFSEDERRQLAHDAAGRTVIFGQAQLEADARAARFATTDVGLQANHETGDRFGERPATLFDRLVALRDRVRMRDAVELYQHLCAAGVTVPAYAKAAAADAYLYLEQPEIARDLYREAIDEVRQGGGENVRAWQIALFYAYGEAEQHDEAQAVADGLHRDTSPMMNKGMRGIEEPNPAYSQTALLSAQARLYAGRLDQAEQRLAELRALAPHNSSIRSSWASLQSSREKPRAALEEFTLLRIDDPKSVDVAVGQGESLLTLNQFAEARAVLAPLLESSPESKAVQNFADRVDRHDRLLLQIDTTLGRGGSVAGAESVFDSRLYSAPLKDSLGEPYRVFAHVSRSQGHTDGSSLARTRIGAGIDYRARDISVEAEVNQAITAPDANGIALALSWSLSDAWRTSVFVDTNLNDLAAAAFRNGVTGKAIGASVTWIDNESRSAGASVSRTQFSDENVREGVRIWWNERWVSGPVFKLDSSVGLYTSTNSLSDRVYFSPKRDKEASVAVTGEWLTWRRYQRSFTQRLTYTFGRYWQEGFENDAVGDLRYEHAWRDDHGIALRYGMGYGFHPYDGNRENRRYGYLNLEWQIK</sequence>
<name>A0A418X101_9BURK</name>
<dbReference type="GO" id="GO:1901515">
    <property type="term" value="F:poly-beta-1,6-N-acetyl-D-glucosamine transmembrane transporter activity"/>
    <property type="evidence" value="ECO:0007669"/>
    <property type="project" value="InterPro"/>
</dbReference>
<dbReference type="PANTHER" id="PTHR12558">
    <property type="entry name" value="CELL DIVISION CYCLE 16,23,27"/>
    <property type="match status" value="1"/>
</dbReference>
<dbReference type="SUPFAM" id="SSF48452">
    <property type="entry name" value="TPR-like"/>
    <property type="match status" value="2"/>
</dbReference>
<protein>
    <submittedName>
        <fullName evidence="2">Poly-beta-1,6 N-acetyl-D-glucosamine export porin PgaA</fullName>
    </submittedName>
</protein>
<dbReference type="InterPro" id="IPR011990">
    <property type="entry name" value="TPR-like_helical_dom_sf"/>
</dbReference>
<dbReference type="Proteomes" id="UP000285190">
    <property type="component" value="Unassembled WGS sequence"/>
</dbReference>
<dbReference type="NCBIfam" id="TIGR03939">
    <property type="entry name" value="PGA_TPR_OMP"/>
    <property type="match status" value="1"/>
</dbReference>
<dbReference type="Pfam" id="PF21197">
    <property type="entry name" value="PgaA_barrel"/>
    <property type="match status" value="1"/>
</dbReference>